<evidence type="ECO:0000256" key="3">
    <source>
        <dbReference type="ARBA" id="ARBA00022741"/>
    </source>
</evidence>
<evidence type="ECO:0000259" key="5">
    <source>
        <dbReference type="PROSITE" id="PS50893"/>
    </source>
</evidence>
<evidence type="ECO:0000256" key="4">
    <source>
        <dbReference type="ARBA" id="ARBA00022840"/>
    </source>
</evidence>
<gene>
    <name evidence="6" type="ORF">ENR23_08515</name>
</gene>
<reference evidence="6" key="1">
    <citation type="journal article" date="2020" name="mSystems">
        <title>Genome- and Community-Level Interaction Insights into Carbon Utilization and Element Cycling Functions of Hydrothermarchaeota in Hydrothermal Sediment.</title>
        <authorList>
            <person name="Zhou Z."/>
            <person name="Liu Y."/>
            <person name="Xu W."/>
            <person name="Pan J."/>
            <person name="Luo Z.H."/>
            <person name="Li M."/>
        </authorList>
    </citation>
    <scope>NUCLEOTIDE SEQUENCE [LARGE SCALE GENOMIC DNA]</scope>
    <source>
        <strain evidence="6">SpSt-381</strain>
    </source>
</reference>
<dbReference type="GO" id="GO:0005524">
    <property type="term" value="F:ATP binding"/>
    <property type="evidence" value="ECO:0007669"/>
    <property type="project" value="UniProtKB-KW"/>
</dbReference>
<proteinExistence type="inferred from homology"/>
<accession>A0A832I2X8</accession>
<protein>
    <submittedName>
        <fullName evidence="6">ABC transporter ATP-binding protein</fullName>
    </submittedName>
</protein>
<dbReference type="Gene3D" id="3.40.50.300">
    <property type="entry name" value="P-loop containing nucleotide triphosphate hydrolases"/>
    <property type="match status" value="1"/>
</dbReference>
<dbReference type="PROSITE" id="PS50893">
    <property type="entry name" value="ABC_TRANSPORTER_2"/>
    <property type="match status" value="1"/>
</dbReference>
<dbReference type="InterPro" id="IPR003439">
    <property type="entry name" value="ABC_transporter-like_ATP-bd"/>
</dbReference>
<dbReference type="InterPro" id="IPR003593">
    <property type="entry name" value="AAA+_ATPase"/>
</dbReference>
<dbReference type="GO" id="GO:0016887">
    <property type="term" value="F:ATP hydrolysis activity"/>
    <property type="evidence" value="ECO:0007669"/>
    <property type="project" value="InterPro"/>
</dbReference>
<dbReference type="PANTHER" id="PTHR43335:SF4">
    <property type="entry name" value="ABC TRANSPORTER, ATP-BINDING PROTEIN"/>
    <property type="match status" value="1"/>
</dbReference>
<dbReference type="Pfam" id="PF00005">
    <property type="entry name" value="ABC_tran"/>
    <property type="match status" value="1"/>
</dbReference>
<dbReference type="InterPro" id="IPR017871">
    <property type="entry name" value="ABC_transporter-like_CS"/>
</dbReference>
<dbReference type="PANTHER" id="PTHR43335">
    <property type="entry name" value="ABC TRANSPORTER, ATP-BINDING PROTEIN"/>
    <property type="match status" value="1"/>
</dbReference>
<organism evidence="6">
    <name type="scientific">Eiseniibacteriota bacterium</name>
    <dbReference type="NCBI Taxonomy" id="2212470"/>
    <lineage>
        <taxon>Bacteria</taxon>
        <taxon>Candidatus Eiseniibacteriota</taxon>
    </lineage>
</organism>
<keyword evidence="4 6" id="KW-0067">ATP-binding</keyword>
<dbReference type="EMBL" id="DSQF01000018">
    <property type="protein sequence ID" value="HGZ43453.1"/>
    <property type="molecule type" value="Genomic_DNA"/>
</dbReference>
<dbReference type="AlphaFoldDB" id="A0A832I2X8"/>
<keyword evidence="2" id="KW-0813">Transport</keyword>
<dbReference type="SUPFAM" id="SSF52540">
    <property type="entry name" value="P-loop containing nucleoside triphosphate hydrolases"/>
    <property type="match status" value="1"/>
</dbReference>
<evidence type="ECO:0000313" key="6">
    <source>
        <dbReference type="EMBL" id="HGZ43453.1"/>
    </source>
</evidence>
<dbReference type="PROSITE" id="PS00211">
    <property type="entry name" value="ABC_TRANSPORTER_1"/>
    <property type="match status" value="1"/>
</dbReference>
<feature type="domain" description="ABC transporter" evidence="5">
    <location>
        <begin position="6"/>
        <end position="234"/>
    </location>
</feature>
<evidence type="ECO:0000256" key="2">
    <source>
        <dbReference type="ARBA" id="ARBA00022448"/>
    </source>
</evidence>
<keyword evidence="3" id="KW-0547">Nucleotide-binding</keyword>
<dbReference type="InterPro" id="IPR027417">
    <property type="entry name" value="P-loop_NTPase"/>
</dbReference>
<evidence type="ECO:0000256" key="1">
    <source>
        <dbReference type="ARBA" id="ARBA00005417"/>
    </source>
</evidence>
<comment type="caution">
    <text evidence="6">The sequence shown here is derived from an EMBL/GenBank/DDBJ whole genome shotgun (WGS) entry which is preliminary data.</text>
</comment>
<dbReference type="SMART" id="SM00382">
    <property type="entry name" value="AAA"/>
    <property type="match status" value="1"/>
</dbReference>
<dbReference type="CDD" id="cd03230">
    <property type="entry name" value="ABC_DR_subfamily_A"/>
    <property type="match status" value="1"/>
</dbReference>
<sequence>MAEAVIETTGLRKRFGAKTAVEDLSLVVRRGEVFGFLGPNGAGKTTSLKMLLGLIAPTAGRGAVLGRPLGDVAARARLGFLPEHFRFHEWLTGRELLAVHGALLGLGGRALDRRIEALLARVGLVDAAARPLKGYSKGMLQRIGLAQALLAEPEVVFLDEPTSGLDPLGRLLVRDLIRELRAGGTTVFLNSHLLGEVEATCDRVVFVKQGRTVHEMRLGDDAGGLDVELRLGGADAATLEGLGRHGERLEILGAAGGEPGAAAAGDAPGAGAPGNGLRVRLRVDGEARLPDIAAWLVGRGARLYEMRAARKSLEAWFLEVMGADQRPG</sequence>
<name>A0A832I2X8_UNCEI</name>
<comment type="similarity">
    <text evidence="1">Belongs to the ABC transporter superfamily.</text>
</comment>